<accession>A0A0N1H5X9</accession>
<keyword evidence="1" id="KW-0472">Membrane</keyword>
<keyword evidence="3" id="KW-1185">Reference proteome</keyword>
<evidence type="ECO:0000313" key="2">
    <source>
        <dbReference type="EMBL" id="KPI41306.1"/>
    </source>
</evidence>
<dbReference type="PANTHER" id="PTHR37783:SF1">
    <property type="entry name" value="MEMBRANE PROTEIN, PUTATIVE (AFU_ORTHOLOGUE AFUA_1G04315)-RELATED"/>
    <property type="match status" value="1"/>
</dbReference>
<comment type="caution">
    <text evidence="2">The sequence shown here is derived from an EMBL/GenBank/DDBJ whole genome shotgun (WGS) entry which is preliminary data.</text>
</comment>
<dbReference type="OrthoDB" id="5553410at2759"/>
<protein>
    <submittedName>
        <fullName evidence="2">Uncharacterized protein</fullName>
    </submittedName>
</protein>
<feature type="transmembrane region" description="Helical" evidence="1">
    <location>
        <begin position="60"/>
        <end position="78"/>
    </location>
</feature>
<dbReference type="AlphaFoldDB" id="A0A0N1H5X9"/>
<evidence type="ECO:0000256" key="1">
    <source>
        <dbReference type="SAM" id="Phobius"/>
    </source>
</evidence>
<reference evidence="2 3" key="1">
    <citation type="submission" date="2015-06" db="EMBL/GenBank/DDBJ databases">
        <title>Draft genome of the ant-associated black yeast Phialophora attae CBS 131958.</title>
        <authorList>
            <person name="Moreno L.F."/>
            <person name="Stielow B.J."/>
            <person name="de Hoog S."/>
            <person name="Vicente V.A."/>
            <person name="Weiss V.A."/>
            <person name="de Vries M."/>
            <person name="Cruz L.M."/>
            <person name="Souza E.M."/>
        </authorList>
    </citation>
    <scope>NUCLEOTIDE SEQUENCE [LARGE SCALE GENOMIC DNA]</scope>
    <source>
        <strain evidence="2 3">CBS 131958</strain>
    </source>
</reference>
<evidence type="ECO:0000313" key="3">
    <source>
        <dbReference type="Proteomes" id="UP000038010"/>
    </source>
</evidence>
<name>A0A0N1H5X9_9EURO</name>
<organism evidence="2 3">
    <name type="scientific">Cyphellophora attinorum</name>
    <dbReference type="NCBI Taxonomy" id="1664694"/>
    <lineage>
        <taxon>Eukaryota</taxon>
        <taxon>Fungi</taxon>
        <taxon>Dikarya</taxon>
        <taxon>Ascomycota</taxon>
        <taxon>Pezizomycotina</taxon>
        <taxon>Eurotiomycetes</taxon>
        <taxon>Chaetothyriomycetidae</taxon>
        <taxon>Chaetothyriales</taxon>
        <taxon>Cyphellophoraceae</taxon>
        <taxon>Cyphellophora</taxon>
    </lineage>
</organism>
<keyword evidence="1" id="KW-1133">Transmembrane helix</keyword>
<dbReference type="Proteomes" id="UP000038010">
    <property type="component" value="Unassembled WGS sequence"/>
</dbReference>
<keyword evidence="1" id="KW-0812">Transmembrane</keyword>
<dbReference type="EMBL" id="LFJN01000010">
    <property type="protein sequence ID" value="KPI41306.1"/>
    <property type="molecule type" value="Genomic_DNA"/>
</dbReference>
<dbReference type="PANTHER" id="PTHR37783">
    <property type="entry name" value="MEMBRANE PROTEIN, PUTATIVE (AFU_ORTHOLOGUE AFUA_1G04315)-RELATED"/>
    <property type="match status" value="1"/>
</dbReference>
<dbReference type="VEuPathDB" id="FungiDB:AB675_8059"/>
<gene>
    <name evidence="2" type="ORF">AB675_8059</name>
</gene>
<dbReference type="RefSeq" id="XP_018001269.1">
    <property type="nucleotide sequence ID" value="XM_018148476.1"/>
</dbReference>
<dbReference type="GeneID" id="28740356"/>
<proteinExistence type="predicted"/>
<sequence length="130" mass="14815">MASNSKPVQIREYQFPKGELGRKVLITGIIMLLSAKRSIIEPGSVLYNNVLSYDSRLYTAARYIQNFLFYFLFGAHAIETPLFAWSRLRKHGVPVLSLTWLKWMLTIPVGGKFTFEQFDQLVASKAALGR</sequence>